<dbReference type="PANTHER" id="PTHR13600:SF21">
    <property type="entry name" value="LEUCINE CARBOXYL METHYLTRANSFERASE 1"/>
    <property type="match status" value="1"/>
</dbReference>
<dbReference type="SUPFAM" id="SSF53335">
    <property type="entry name" value="S-adenosyl-L-methionine-dependent methyltransferases"/>
    <property type="match status" value="1"/>
</dbReference>
<reference evidence="10" key="1">
    <citation type="journal article" date="2019" name="G3 (Bethesda)">
        <title>Genome Assemblies of Two Rare Opportunistic Yeast Pathogens: Diutina rugosa (syn. Candida rugosa) and Trichomonascus ciferrii (syn. Candida ciferrii).</title>
        <authorList>
            <person name="Mixao V."/>
            <person name="Saus E."/>
            <person name="Hansen A.P."/>
            <person name="Lass-Florl C."/>
            <person name="Gabaldon T."/>
        </authorList>
    </citation>
    <scope>NUCLEOTIDE SEQUENCE</scope>
    <source>
        <strain evidence="10">CBS 4856</strain>
    </source>
</reference>
<dbReference type="Pfam" id="PF04072">
    <property type="entry name" value="LCM"/>
    <property type="match status" value="1"/>
</dbReference>
<comment type="caution">
    <text evidence="10">The sequence shown here is derived from an EMBL/GenBank/DDBJ whole genome shotgun (WGS) entry which is preliminary data.</text>
</comment>
<evidence type="ECO:0000256" key="8">
    <source>
        <dbReference type="PIRNR" id="PIRNR016305"/>
    </source>
</evidence>
<evidence type="ECO:0000256" key="2">
    <source>
        <dbReference type="ARBA" id="ARBA00010703"/>
    </source>
</evidence>
<evidence type="ECO:0000256" key="3">
    <source>
        <dbReference type="ARBA" id="ARBA00012834"/>
    </source>
</evidence>
<evidence type="ECO:0000256" key="9">
    <source>
        <dbReference type="PIRSR" id="PIRSR016305-1"/>
    </source>
</evidence>
<proteinExistence type="inferred from homology"/>
<name>A0A642VAF5_9ASCO</name>
<evidence type="ECO:0000313" key="11">
    <source>
        <dbReference type="Proteomes" id="UP000761534"/>
    </source>
</evidence>
<organism evidence="10 11">
    <name type="scientific">Trichomonascus ciferrii</name>
    <dbReference type="NCBI Taxonomy" id="44093"/>
    <lineage>
        <taxon>Eukaryota</taxon>
        <taxon>Fungi</taxon>
        <taxon>Dikarya</taxon>
        <taxon>Ascomycota</taxon>
        <taxon>Saccharomycotina</taxon>
        <taxon>Dipodascomycetes</taxon>
        <taxon>Dipodascales</taxon>
        <taxon>Trichomonascaceae</taxon>
        <taxon>Trichomonascus</taxon>
        <taxon>Trichomonascus ciferrii complex</taxon>
    </lineage>
</organism>
<dbReference type="OrthoDB" id="203237at2759"/>
<evidence type="ECO:0000256" key="5">
    <source>
        <dbReference type="ARBA" id="ARBA00022603"/>
    </source>
</evidence>
<dbReference type="EC" id="2.1.1.233" evidence="3 8"/>
<comment type="similarity">
    <text evidence="2 8">Belongs to the methyltransferase superfamily. LCMT family.</text>
</comment>
<evidence type="ECO:0000256" key="6">
    <source>
        <dbReference type="ARBA" id="ARBA00022679"/>
    </source>
</evidence>
<dbReference type="VEuPathDB" id="FungiDB:TRICI_001071"/>
<comment type="function">
    <text evidence="8">Methylates the carboxyl group of the C-terminal leucine residue of protein phosphatase 2A catalytic subunits to form alpha-leucine ester residues.</text>
</comment>
<dbReference type="EMBL" id="SWFS01000082">
    <property type="protein sequence ID" value="KAA8916773.1"/>
    <property type="molecule type" value="Genomic_DNA"/>
</dbReference>
<evidence type="ECO:0000256" key="7">
    <source>
        <dbReference type="ARBA" id="ARBA00022691"/>
    </source>
</evidence>
<dbReference type="InterPro" id="IPR007213">
    <property type="entry name" value="Ppm1/Ppm2/Tcmp"/>
</dbReference>
<dbReference type="GO" id="GO:0032259">
    <property type="term" value="P:methylation"/>
    <property type="evidence" value="ECO:0007669"/>
    <property type="project" value="UniProtKB-KW"/>
</dbReference>
<dbReference type="InterPro" id="IPR016651">
    <property type="entry name" value="LCMT1"/>
</dbReference>
<evidence type="ECO:0000256" key="4">
    <source>
        <dbReference type="ARBA" id="ARBA00017497"/>
    </source>
</evidence>
<keyword evidence="7 8" id="KW-0949">S-adenosyl-L-methionine</keyword>
<comment type="catalytic activity">
    <reaction evidence="1 8">
        <text>[phosphatase 2A protein]-C-terminal L-leucine + S-adenosyl-L-methionine = [phosphatase 2A protein]-C-terminal L-leucine methyl ester + S-adenosyl-L-homocysteine</text>
        <dbReference type="Rhea" id="RHEA:48544"/>
        <dbReference type="Rhea" id="RHEA-COMP:12134"/>
        <dbReference type="Rhea" id="RHEA-COMP:12135"/>
        <dbReference type="ChEBI" id="CHEBI:57856"/>
        <dbReference type="ChEBI" id="CHEBI:59789"/>
        <dbReference type="ChEBI" id="CHEBI:90516"/>
        <dbReference type="ChEBI" id="CHEBI:90517"/>
        <dbReference type="EC" id="2.1.1.233"/>
    </reaction>
</comment>
<dbReference type="Gene3D" id="3.40.50.150">
    <property type="entry name" value="Vaccinia Virus protein VP39"/>
    <property type="match status" value="1"/>
</dbReference>
<feature type="binding site" evidence="9">
    <location>
        <begin position="81"/>
        <end position="82"/>
    </location>
    <ligand>
        <name>S-adenosyl-L-methionine</name>
        <dbReference type="ChEBI" id="CHEBI:59789"/>
    </ligand>
</feature>
<protein>
    <recommendedName>
        <fullName evidence="4 8">Leucine carboxyl methyltransferase 1</fullName>
        <ecNumber evidence="3 8">2.1.1.233</ecNumber>
    </recommendedName>
</protein>
<accession>A0A642VAF5</accession>
<feature type="binding site" evidence="9">
    <location>
        <position position="12"/>
    </location>
    <ligand>
        <name>S-adenosyl-L-methionine</name>
        <dbReference type="ChEBI" id="CHEBI:59789"/>
    </ligand>
</feature>
<gene>
    <name evidence="10" type="ORF">TRICI_001071</name>
</gene>
<dbReference type="InterPro" id="IPR029063">
    <property type="entry name" value="SAM-dependent_MTases_sf"/>
</dbReference>
<dbReference type="GO" id="GO:0018423">
    <property type="term" value="F:protein C-terminal leucine carboxyl O-methyltransferase activity"/>
    <property type="evidence" value="ECO:0007669"/>
    <property type="project" value="UniProtKB-EC"/>
</dbReference>
<keyword evidence="6 8" id="KW-0808">Transferase</keyword>
<sequence length="249" mass="28148">MENGGRQIVSLGGGSDTRPFSLLQRPEFADHIVIHELDFQVSTARKVSTIKANKDLCHVIPVETTDEAEIHTKNYHLHAKDLRELNASSPLLPGMDASLPTLVLSECCLCYLEPGESDGVMEWLVKNFRNGLGMILYEPIGGNDQFGVVMKENLAMRGISLPTLNKYPTLLSQTNRLQAWGFNGFSRAADMDYIHNNWLDDDDKHRIDNLEFLDEREELDLLLKHYCVAWAVTSNTPFHEAWLSFKSNS</sequence>
<feature type="binding site" evidence="9">
    <location>
        <position position="106"/>
    </location>
    <ligand>
        <name>S-adenosyl-L-methionine</name>
        <dbReference type="ChEBI" id="CHEBI:59789"/>
    </ligand>
</feature>
<dbReference type="PANTHER" id="PTHR13600">
    <property type="entry name" value="LEUCINE CARBOXYL METHYLTRANSFERASE"/>
    <property type="match status" value="1"/>
</dbReference>
<keyword evidence="5 8" id="KW-0489">Methyltransferase</keyword>
<evidence type="ECO:0000256" key="1">
    <source>
        <dbReference type="ARBA" id="ARBA00000724"/>
    </source>
</evidence>
<evidence type="ECO:0000313" key="10">
    <source>
        <dbReference type="EMBL" id="KAA8916773.1"/>
    </source>
</evidence>
<dbReference type="AlphaFoldDB" id="A0A642VAF5"/>
<keyword evidence="11" id="KW-1185">Reference proteome</keyword>
<dbReference type="Proteomes" id="UP000761534">
    <property type="component" value="Unassembled WGS sequence"/>
</dbReference>
<dbReference type="PIRSF" id="PIRSF016305">
    <property type="entry name" value="LCM_mtfrase"/>
    <property type="match status" value="1"/>
</dbReference>